<dbReference type="SUPFAM" id="SSF50978">
    <property type="entry name" value="WD40 repeat-like"/>
    <property type="match status" value="1"/>
</dbReference>
<name>A0AAX6DZ58_IRIPA</name>
<dbReference type="PANTHER" id="PTHR44218:SF6">
    <property type="entry name" value="PROTEIN SUPPRESSOR OF PHYA-105 1"/>
    <property type="match status" value="1"/>
</dbReference>
<dbReference type="EMBL" id="JANAVB010019622">
    <property type="protein sequence ID" value="KAJ6828191.1"/>
    <property type="molecule type" value="Genomic_DNA"/>
</dbReference>
<feature type="repeat" description="WD" evidence="1">
    <location>
        <begin position="193"/>
        <end position="230"/>
    </location>
</feature>
<keyword evidence="4" id="KW-1185">Reference proteome</keyword>
<dbReference type="InterPro" id="IPR044630">
    <property type="entry name" value="SPA1/2/3/4"/>
</dbReference>
<gene>
    <name evidence="2" type="ORF">M6B38_221280</name>
    <name evidence="3" type="ORF">M6B38_366230</name>
</gene>
<dbReference type="Gene3D" id="2.130.10.10">
    <property type="entry name" value="YVTN repeat-like/Quinoprotein amine dehydrogenase"/>
    <property type="match status" value="1"/>
</dbReference>
<dbReference type="AlphaFoldDB" id="A0AAX6DZ58"/>
<dbReference type="SMART" id="SM00320">
    <property type="entry name" value="WD40"/>
    <property type="match status" value="3"/>
</dbReference>
<dbReference type="InterPro" id="IPR001680">
    <property type="entry name" value="WD40_rpt"/>
</dbReference>
<reference evidence="2" key="1">
    <citation type="journal article" date="2023" name="GigaByte">
        <title>Genome assembly of the bearded iris, Iris pallida Lam.</title>
        <authorList>
            <person name="Bruccoleri R.E."/>
            <person name="Oakeley E.J."/>
            <person name="Faust A.M.E."/>
            <person name="Altorfer M."/>
            <person name="Dessus-Babus S."/>
            <person name="Burckhardt D."/>
            <person name="Oertli M."/>
            <person name="Naumann U."/>
            <person name="Petersen F."/>
            <person name="Wong J."/>
        </authorList>
    </citation>
    <scope>NUCLEOTIDE SEQUENCE</scope>
    <source>
        <strain evidence="2">GSM-AAB239-AS_SAM_17_03QT</strain>
    </source>
</reference>
<keyword evidence="1" id="KW-0853">WD repeat</keyword>
<dbReference type="PROSITE" id="PS50294">
    <property type="entry name" value="WD_REPEATS_REGION"/>
    <property type="match status" value="1"/>
</dbReference>
<evidence type="ECO:0000256" key="1">
    <source>
        <dbReference type="PROSITE-ProRule" id="PRU00221"/>
    </source>
</evidence>
<evidence type="ECO:0000313" key="2">
    <source>
        <dbReference type="EMBL" id="KAJ6797030.1"/>
    </source>
</evidence>
<evidence type="ECO:0000313" key="3">
    <source>
        <dbReference type="EMBL" id="KAJ6828191.1"/>
    </source>
</evidence>
<dbReference type="EMBL" id="JANAVB010041048">
    <property type="protein sequence ID" value="KAJ6797030.1"/>
    <property type="molecule type" value="Genomic_DNA"/>
</dbReference>
<dbReference type="Pfam" id="PF00400">
    <property type="entry name" value="WD40"/>
    <property type="match status" value="2"/>
</dbReference>
<evidence type="ECO:0000313" key="4">
    <source>
        <dbReference type="Proteomes" id="UP001140949"/>
    </source>
</evidence>
<proteinExistence type="predicted"/>
<dbReference type="InterPro" id="IPR036322">
    <property type="entry name" value="WD40_repeat_dom_sf"/>
</dbReference>
<reference evidence="2" key="2">
    <citation type="submission" date="2023-04" db="EMBL/GenBank/DDBJ databases">
        <authorList>
            <person name="Bruccoleri R.E."/>
            <person name="Oakeley E.J."/>
            <person name="Faust A.-M."/>
            <person name="Dessus-Babus S."/>
            <person name="Altorfer M."/>
            <person name="Burckhardt D."/>
            <person name="Oertli M."/>
            <person name="Naumann U."/>
            <person name="Petersen F."/>
            <person name="Wong J."/>
        </authorList>
    </citation>
    <scope>NUCLEOTIDE SEQUENCE</scope>
    <source>
        <strain evidence="2">GSM-AAB239-AS_SAM_17_03QT</strain>
        <tissue evidence="2">Leaf</tissue>
    </source>
</reference>
<accession>A0AAX6DZ58</accession>
<dbReference type="InterPro" id="IPR015943">
    <property type="entry name" value="WD40/YVTN_repeat-like_dom_sf"/>
</dbReference>
<sequence length="230" mass="26123">MEGASRFSDSNINKERLMRNIGQLEKAYFSLRSKVELPQTTTAERFDTDILKVRDKYSRVQNDDDVCNKSTDPLGSFFEGLCKYARYSKFEVCGSLRSVDIVNPANVICSLSFDRDEDYFATAGVSKKIKIFEFGALLKDCVDIHYPLIEMSSKSKLSCVCWNSYIKNYLASTDYEGVVQLWDASTGQGFTQYTEHRKRAWSIDFSLVDPTKLASGSDDCCVKLWSINEA</sequence>
<dbReference type="Proteomes" id="UP001140949">
    <property type="component" value="Unassembled WGS sequence"/>
</dbReference>
<dbReference type="PANTHER" id="PTHR44218">
    <property type="entry name" value="PROTEIN SPA1-RELATED 2"/>
    <property type="match status" value="1"/>
</dbReference>
<organism evidence="2 4">
    <name type="scientific">Iris pallida</name>
    <name type="common">Sweet iris</name>
    <dbReference type="NCBI Taxonomy" id="29817"/>
    <lineage>
        <taxon>Eukaryota</taxon>
        <taxon>Viridiplantae</taxon>
        <taxon>Streptophyta</taxon>
        <taxon>Embryophyta</taxon>
        <taxon>Tracheophyta</taxon>
        <taxon>Spermatophyta</taxon>
        <taxon>Magnoliopsida</taxon>
        <taxon>Liliopsida</taxon>
        <taxon>Asparagales</taxon>
        <taxon>Iridaceae</taxon>
        <taxon>Iridoideae</taxon>
        <taxon>Irideae</taxon>
        <taxon>Iris</taxon>
    </lineage>
</organism>
<dbReference type="PROSITE" id="PS50082">
    <property type="entry name" value="WD_REPEATS_2"/>
    <property type="match status" value="1"/>
</dbReference>
<protein>
    <submittedName>
        <fullName evidence="2">Protein SPA1-RELATED 2-like</fullName>
    </submittedName>
</protein>
<comment type="caution">
    <text evidence="2">The sequence shown here is derived from an EMBL/GenBank/DDBJ whole genome shotgun (WGS) entry which is preliminary data.</text>
</comment>
<dbReference type="GO" id="GO:0009640">
    <property type="term" value="P:photomorphogenesis"/>
    <property type="evidence" value="ECO:0007669"/>
    <property type="project" value="InterPro"/>
</dbReference>